<protein>
    <submittedName>
        <fullName evidence="1">Uncharacterized protein</fullName>
    </submittedName>
</protein>
<sequence length="83" mass="8978">MSNNLYCLPKSGEMRALGVVVELGLQDVVDVVGVGGDVIEDVEVDAFGATRVTITPWLNLGVKEEEGKDGKEDCEGEEEEYEC</sequence>
<accession>A0A445C3L0</accession>
<dbReference type="EMBL" id="SDMP01000007">
    <property type="protein sequence ID" value="RYR45499.1"/>
    <property type="molecule type" value="Genomic_DNA"/>
</dbReference>
<dbReference type="Proteomes" id="UP000289738">
    <property type="component" value="Chromosome A07"/>
</dbReference>
<organism evidence="1 2">
    <name type="scientific">Arachis hypogaea</name>
    <name type="common">Peanut</name>
    <dbReference type="NCBI Taxonomy" id="3818"/>
    <lineage>
        <taxon>Eukaryota</taxon>
        <taxon>Viridiplantae</taxon>
        <taxon>Streptophyta</taxon>
        <taxon>Embryophyta</taxon>
        <taxon>Tracheophyta</taxon>
        <taxon>Spermatophyta</taxon>
        <taxon>Magnoliopsida</taxon>
        <taxon>eudicotyledons</taxon>
        <taxon>Gunneridae</taxon>
        <taxon>Pentapetalae</taxon>
        <taxon>rosids</taxon>
        <taxon>fabids</taxon>
        <taxon>Fabales</taxon>
        <taxon>Fabaceae</taxon>
        <taxon>Papilionoideae</taxon>
        <taxon>50 kb inversion clade</taxon>
        <taxon>dalbergioids sensu lato</taxon>
        <taxon>Dalbergieae</taxon>
        <taxon>Pterocarpus clade</taxon>
        <taxon>Arachis</taxon>
    </lineage>
</organism>
<comment type="caution">
    <text evidence="1">The sequence shown here is derived from an EMBL/GenBank/DDBJ whole genome shotgun (WGS) entry which is preliminary data.</text>
</comment>
<gene>
    <name evidence="1" type="ORF">Ahy_A07g031333</name>
</gene>
<evidence type="ECO:0000313" key="2">
    <source>
        <dbReference type="Proteomes" id="UP000289738"/>
    </source>
</evidence>
<keyword evidence="2" id="KW-1185">Reference proteome</keyword>
<name>A0A445C3L0_ARAHY</name>
<reference evidence="1 2" key="1">
    <citation type="submission" date="2019-01" db="EMBL/GenBank/DDBJ databases">
        <title>Sequencing of cultivated peanut Arachis hypogaea provides insights into genome evolution and oil improvement.</title>
        <authorList>
            <person name="Chen X."/>
        </authorList>
    </citation>
    <scope>NUCLEOTIDE SEQUENCE [LARGE SCALE GENOMIC DNA]</scope>
    <source>
        <strain evidence="2">cv. Fuhuasheng</strain>
        <tissue evidence="1">Leaves</tissue>
    </source>
</reference>
<evidence type="ECO:0000313" key="1">
    <source>
        <dbReference type="EMBL" id="RYR45499.1"/>
    </source>
</evidence>
<proteinExistence type="predicted"/>
<dbReference type="AlphaFoldDB" id="A0A445C3L0"/>